<protein>
    <submittedName>
        <fullName evidence="1">Unannotated protein</fullName>
    </submittedName>
</protein>
<dbReference type="AlphaFoldDB" id="A0A6J6J966"/>
<gene>
    <name evidence="1" type="ORF">UFOPK1960_00837</name>
</gene>
<proteinExistence type="predicted"/>
<sequence>MNTPRLSSVLADRTTCRSASEKSLALIEAPCPTVPDHFGKSSPAPIGTVKFTRLAEISTLSSPKSNSTAPGCKERTTSLTNFAGTKTTPSFEPATMMLASIVKSPSVPVMRSWSPARTRRKHDIVGFVERPVDARLAAPSASAKTSFSQRNFTTGLPTC</sequence>
<organism evidence="1">
    <name type="scientific">freshwater metagenome</name>
    <dbReference type="NCBI Taxonomy" id="449393"/>
    <lineage>
        <taxon>unclassified sequences</taxon>
        <taxon>metagenomes</taxon>
        <taxon>ecological metagenomes</taxon>
    </lineage>
</organism>
<dbReference type="EMBL" id="CAEZVL010000119">
    <property type="protein sequence ID" value="CAB4633541.1"/>
    <property type="molecule type" value="Genomic_DNA"/>
</dbReference>
<reference evidence="1" key="1">
    <citation type="submission" date="2020-05" db="EMBL/GenBank/DDBJ databases">
        <authorList>
            <person name="Chiriac C."/>
            <person name="Salcher M."/>
            <person name="Ghai R."/>
            <person name="Kavagutti S V."/>
        </authorList>
    </citation>
    <scope>NUCLEOTIDE SEQUENCE</scope>
</reference>
<evidence type="ECO:0000313" key="1">
    <source>
        <dbReference type="EMBL" id="CAB4633541.1"/>
    </source>
</evidence>
<name>A0A6J6J966_9ZZZZ</name>
<accession>A0A6J6J966</accession>